<keyword evidence="4" id="KW-1185">Reference proteome</keyword>
<feature type="signal peptide" evidence="2">
    <location>
        <begin position="1"/>
        <end position="30"/>
    </location>
</feature>
<proteinExistence type="inferred from homology"/>
<dbReference type="OrthoDB" id="3297424at2"/>
<comment type="similarity">
    <text evidence="1">Belongs to the Cu-Zn superoxide dismutase family.</text>
</comment>
<reference evidence="3 4" key="1">
    <citation type="submission" date="2018-04" db="EMBL/GenBank/DDBJ databases">
        <title>Novel actinobacteria from marine sediment.</title>
        <authorList>
            <person name="Ng Z.Y."/>
            <person name="Tan G.Y.A."/>
        </authorList>
    </citation>
    <scope>NUCLEOTIDE SEQUENCE [LARGE SCALE GENOMIC DNA]</scope>
    <source>
        <strain evidence="3 4">TPS81</strain>
    </source>
</reference>
<feature type="chain" id="PRO_5016638200" evidence="2">
    <location>
        <begin position="31"/>
        <end position="202"/>
    </location>
</feature>
<name>A0A368T590_9ACTN</name>
<keyword evidence="2" id="KW-0732">Signal</keyword>
<evidence type="ECO:0000256" key="1">
    <source>
        <dbReference type="ARBA" id="ARBA00010457"/>
    </source>
</evidence>
<accession>A0A368T590</accession>
<dbReference type="GO" id="GO:0046872">
    <property type="term" value="F:metal ion binding"/>
    <property type="evidence" value="ECO:0007669"/>
    <property type="project" value="InterPro"/>
</dbReference>
<comment type="caution">
    <text evidence="3">The sequence shown here is derived from an EMBL/GenBank/DDBJ whole genome shotgun (WGS) entry which is preliminary data.</text>
</comment>
<dbReference type="Proteomes" id="UP000253318">
    <property type="component" value="Unassembled WGS sequence"/>
</dbReference>
<organism evidence="3 4">
    <name type="scientific">Marinitenerispora sediminis</name>
    <dbReference type="NCBI Taxonomy" id="1931232"/>
    <lineage>
        <taxon>Bacteria</taxon>
        <taxon>Bacillati</taxon>
        <taxon>Actinomycetota</taxon>
        <taxon>Actinomycetes</taxon>
        <taxon>Streptosporangiales</taxon>
        <taxon>Nocardiopsidaceae</taxon>
        <taxon>Marinitenerispora</taxon>
    </lineage>
</organism>
<evidence type="ECO:0000313" key="4">
    <source>
        <dbReference type="Proteomes" id="UP000253318"/>
    </source>
</evidence>
<dbReference type="RefSeq" id="WP_114397695.1">
    <property type="nucleotide sequence ID" value="NZ_QEIM01000045.1"/>
</dbReference>
<dbReference type="AlphaFoldDB" id="A0A368T590"/>
<evidence type="ECO:0000313" key="3">
    <source>
        <dbReference type="EMBL" id="RCV58472.1"/>
    </source>
</evidence>
<dbReference type="SUPFAM" id="SSF49329">
    <property type="entry name" value="Cu,Zn superoxide dismutase-like"/>
    <property type="match status" value="1"/>
</dbReference>
<dbReference type="GO" id="GO:0006801">
    <property type="term" value="P:superoxide metabolic process"/>
    <property type="evidence" value="ECO:0007669"/>
    <property type="project" value="InterPro"/>
</dbReference>
<sequence length="202" mass="20783">MPKHRTAPAALAALAVAPALVVGDATSAHAAFPQPVVVHDHFRPFAEGVVAVTYDPAVPAGSHVAVSVVAEPTAADTLGIHPDHATTEFWVSFTGLLPSRAYSVHLATGACGPSPADAGPRYQNMVDPVQPSGDPLYANATNEMWVDLTADEFGGAAGESTVPWRVRPGEARSVVVHAEHTHTTPGIAGQAGARLACVNLPL</sequence>
<dbReference type="InterPro" id="IPR036423">
    <property type="entry name" value="SOD-like_Cu/Zn_dom_sf"/>
</dbReference>
<evidence type="ECO:0000256" key="2">
    <source>
        <dbReference type="SAM" id="SignalP"/>
    </source>
</evidence>
<dbReference type="Gene3D" id="2.60.40.200">
    <property type="entry name" value="Superoxide dismutase, copper/zinc binding domain"/>
    <property type="match status" value="1"/>
</dbReference>
<protein>
    <submittedName>
        <fullName evidence="3">Superoxide dismutase</fullName>
    </submittedName>
</protein>
<dbReference type="EMBL" id="QEIN01000093">
    <property type="protein sequence ID" value="RCV58472.1"/>
    <property type="molecule type" value="Genomic_DNA"/>
</dbReference>
<gene>
    <name evidence="3" type="ORF">DEF24_13210</name>
</gene>